<feature type="compositionally biased region" description="Low complexity" evidence="1">
    <location>
        <begin position="8"/>
        <end position="19"/>
    </location>
</feature>
<protein>
    <submittedName>
        <fullName evidence="2">Uncharacterized protein</fullName>
    </submittedName>
</protein>
<feature type="compositionally biased region" description="Polar residues" evidence="1">
    <location>
        <begin position="24"/>
        <end position="42"/>
    </location>
</feature>
<reference evidence="2 3" key="1">
    <citation type="journal article" date="2018" name="Front. Plant Sci.">
        <title>Red Clover (Trifolium pratense) and Zigzag Clover (T. medium) - A Picture of Genomic Similarities and Differences.</title>
        <authorList>
            <person name="Dluhosova J."/>
            <person name="Istvanek J."/>
            <person name="Nedelnik J."/>
            <person name="Repkova J."/>
        </authorList>
    </citation>
    <scope>NUCLEOTIDE SEQUENCE [LARGE SCALE GENOMIC DNA]</scope>
    <source>
        <strain evidence="3">cv. 10/8</strain>
        <tissue evidence="2">Leaf</tissue>
    </source>
</reference>
<proteinExistence type="predicted"/>
<name>A0A392SVK0_9FABA</name>
<evidence type="ECO:0000313" key="2">
    <source>
        <dbReference type="EMBL" id="MCI52679.1"/>
    </source>
</evidence>
<feature type="region of interest" description="Disordered" evidence="1">
    <location>
        <begin position="1"/>
        <end position="42"/>
    </location>
</feature>
<accession>A0A392SVK0</accession>
<dbReference type="Proteomes" id="UP000265520">
    <property type="component" value="Unassembled WGS sequence"/>
</dbReference>
<organism evidence="2 3">
    <name type="scientific">Trifolium medium</name>
    <dbReference type="NCBI Taxonomy" id="97028"/>
    <lineage>
        <taxon>Eukaryota</taxon>
        <taxon>Viridiplantae</taxon>
        <taxon>Streptophyta</taxon>
        <taxon>Embryophyta</taxon>
        <taxon>Tracheophyta</taxon>
        <taxon>Spermatophyta</taxon>
        <taxon>Magnoliopsida</taxon>
        <taxon>eudicotyledons</taxon>
        <taxon>Gunneridae</taxon>
        <taxon>Pentapetalae</taxon>
        <taxon>rosids</taxon>
        <taxon>fabids</taxon>
        <taxon>Fabales</taxon>
        <taxon>Fabaceae</taxon>
        <taxon>Papilionoideae</taxon>
        <taxon>50 kb inversion clade</taxon>
        <taxon>NPAAA clade</taxon>
        <taxon>Hologalegina</taxon>
        <taxon>IRL clade</taxon>
        <taxon>Trifolieae</taxon>
        <taxon>Trifolium</taxon>
    </lineage>
</organism>
<comment type="caution">
    <text evidence="2">The sequence shown here is derived from an EMBL/GenBank/DDBJ whole genome shotgun (WGS) entry which is preliminary data.</text>
</comment>
<feature type="non-terminal residue" evidence="2">
    <location>
        <position position="1"/>
    </location>
</feature>
<keyword evidence="3" id="KW-1185">Reference proteome</keyword>
<dbReference type="EMBL" id="LXQA010451082">
    <property type="protein sequence ID" value="MCI52679.1"/>
    <property type="molecule type" value="Genomic_DNA"/>
</dbReference>
<evidence type="ECO:0000256" key="1">
    <source>
        <dbReference type="SAM" id="MobiDB-lite"/>
    </source>
</evidence>
<evidence type="ECO:0000313" key="3">
    <source>
        <dbReference type="Proteomes" id="UP000265520"/>
    </source>
</evidence>
<sequence>AHQPPNAQPEQSHQPQPESDASVLASSEGSQPIFVSSQMQTL</sequence>
<dbReference type="AlphaFoldDB" id="A0A392SVK0"/>